<evidence type="ECO:0000313" key="2">
    <source>
        <dbReference type="Proteomes" id="UP000499080"/>
    </source>
</evidence>
<dbReference type="AlphaFoldDB" id="A0A4Y2FAQ3"/>
<accession>A0A4Y2FAQ3</accession>
<keyword evidence="2" id="KW-1185">Reference proteome</keyword>
<evidence type="ECO:0000313" key="1">
    <source>
        <dbReference type="EMBL" id="GBM38402.1"/>
    </source>
</evidence>
<dbReference type="EMBL" id="BGPR01095424">
    <property type="protein sequence ID" value="GBM38402.1"/>
    <property type="molecule type" value="Genomic_DNA"/>
</dbReference>
<dbReference type="Proteomes" id="UP000499080">
    <property type="component" value="Unassembled WGS sequence"/>
</dbReference>
<protein>
    <submittedName>
        <fullName evidence="1">Uncharacterized protein</fullName>
    </submittedName>
</protein>
<reference evidence="1 2" key="1">
    <citation type="journal article" date="2019" name="Sci. Rep.">
        <title>Orb-weaving spider Araneus ventricosus genome elucidates the spidroin gene catalogue.</title>
        <authorList>
            <person name="Kono N."/>
            <person name="Nakamura H."/>
            <person name="Ohtoshi R."/>
            <person name="Moran D.A.P."/>
            <person name="Shinohara A."/>
            <person name="Yoshida Y."/>
            <person name="Fujiwara M."/>
            <person name="Mori M."/>
            <person name="Tomita M."/>
            <person name="Arakawa K."/>
        </authorList>
    </citation>
    <scope>NUCLEOTIDE SEQUENCE [LARGE SCALE GENOMIC DNA]</scope>
</reference>
<sequence length="117" mass="13915">MLSSQKETSPSCHSYDRRYGKTEIYEKRRKTSPREYSAPEGEKFRKWKEMEEREVRTEYRVSIKIICDLPVVHDFSTPFHCFWPTIQTGHSEPLHNTQNHSLPITSITDPCLLRFPQ</sequence>
<proteinExistence type="predicted"/>
<organism evidence="1 2">
    <name type="scientific">Araneus ventricosus</name>
    <name type="common">Orbweaver spider</name>
    <name type="synonym">Epeira ventricosa</name>
    <dbReference type="NCBI Taxonomy" id="182803"/>
    <lineage>
        <taxon>Eukaryota</taxon>
        <taxon>Metazoa</taxon>
        <taxon>Ecdysozoa</taxon>
        <taxon>Arthropoda</taxon>
        <taxon>Chelicerata</taxon>
        <taxon>Arachnida</taxon>
        <taxon>Araneae</taxon>
        <taxon>Araneomorphae</taxon>
        <taxon>Entelegynae</taxon>
        <taxon>Araneoidea</taxon>
        <taxon>Araneidae</taxon>
        <taxon>Araneus</taxon>
    </lineage>
</organism>
<gene>
    <name evidence="1" type="ORF">AVEN_249250_1</name>
</gene>
<comment type="caution">
    <text evidence="1">The sequence shown here is derived from an EMBL/GenBank/DDBJ whole genome shotgun (WGS) entry which is preliminary data.</text>
</comment>
<name>A0A4Y2FAQ3_ARAVE</name>